<reference evidence="2 3" key="1">
    <citation type="journal article" date="2018" name="Sci. Rep.">
        <title>Genomic signatures of local adaptation to the degree of environmental predictability in rotifers.</title>
        <authorList>
            <person name="Franch-Gras L."/>
            <person name="Hahn C."/>
            <person name="Garcia-Roger E.M."/>
            <person name="Carmona M.J."/>
            <person name="Serra M."/>
            <person name="Gomez A."/>
        </authorList>
    </citation>
    <scope>NUCLEOTIDE SEQUENCE [LARGE SCALE GENOMIC DNA]</scope>
    <source>
        <strain evidence="2">HYR1</strain>
    </source>
</reference>
<organism evidence="2 3">
    <name type="scientific">Brachionus plicatilis</name>
    <name type="common">Marine rotifer</name>
    <name type="synonym">Brachionus muelleri</name>
    <dbReference type="NCBI Taxonomy" id="10195"/>
    <lineage>
        <taxon>Eukaryota</taxon>
        <taxon>Metazoa</taxon>
        <taxon>Spiralia</taxon>
        <taxon>Gnathifera</taxon>
        <taxon>Rotifera</taxon>
        <taxon>Eurotatoria</taxon>
        <taxon>Monogononta</taxon>
        <taxon>Pseudotrocha</taxon>
        <taxon>Ploima</taxon>
        <taxon>Brachionidae</taxon>
        <taxon>Brachionus</taxon>
    </lineage>
</organism>
<dbReference type="Proteomes" id="UP000276133">
    <property type="component" value="Unassembled WGS sequence"/>
</dbReference>
<sequence length="60" mass="7167">MVSMSNGHEFTVENEEENSRLVYKSQPNPRLVTLKQYWKIVCQTHFDRVRNAIIDEKMLL</sequence>
<accession>A0A3M7RLQ1</accession>
<protein>
    <submittedName>
        <fullName evidence="2">Uncharacterized protein</fullName>
    </submittedName>
</protein>
<feature type="region of interest" description="Disordered" evidence="1">
    <location>
        <begin position="1"/>
        <end position="20"/>
    </location>
</feature>
<proteinExistence type="predicted"/>
<dbReference type="EMBL" id="REGN01003143">
    <property type="protein sequence ID" value="RNA24340.1"/>
    <property type="molecule type" value="Genomic_DNA"/>
</dbReference>
<comment type="caution">
    <text evidence="2">The sequence shown here is derived from an EMBL/GenBank/DDBJ whole genome shotgun (WGS) entry which is preliminary data.</text>
</comment>
<keyword evidence="3" id="KW-1185">Reference proteome</keyword>
<evidence type="ECO:0000313" key="3">
    <source>
        <dbReference type="Proteomes" id="UP000276133"/>
    </source>
</evidence>
<dbReference type="AlphaFoldDB" id="A0A3M7RLQ1"/>
<gene>
    <name evidence="2" type="ORF">BpHYR1_034330</name>
</gene>
<evidence type="ECO:0000313" key="2">
    <source>
        <dbReference type="EMBL" id="RNA24340.1"/>
    </source>
</evidence>
<evidence type="ECO:0000256" key="1">
    <source>
        <dbReference type="SAM" id="MobiDB-lite"/>
    </source>
</evidence>
<name>A0A3M7RLQ1_BRAPC</name>